<proteinExistence type="predicted"/>
<organism evidence="1 2">
    <name type="scientific">Kineobactrum sediminis</name>
    <dbReference type="NCBI Taxonomy" id="1905677"/>
    <lineage>
        <taxon>Bacteria</taxon>
        <taxon>Pseudomonadati</taxon>
        <taxon>Pseudomonadota</taxon>
        <taxon>Gammaproteobacteria</taxon>
        <taxon>Cellvibrionales</taxon>
        <taxon>Halieaceae</taxon>
        <taxon>Kineobactrum</taxon>
    </lineage>
</organism>
<dbReference type="Proteomes" id="UP000234845">
    <property type="component" value="Unassembled WGS sequence"/>
</dbReference>
<dbReference type="InterPro" id="IPR035093">
    <property type="entry name" value="RelE/ParE_toxin_dom_sf"/>
</dbReference>
<accession>A0A2N5XZ79</accession>
<gene>
    <name evidence="1" type="ORF">CWI75_15550</name>
</gene>
<protein>
    <submittedName>
        <fullName evidence="1">Uncharacterized protein</fullName>
    </submittedName>
</protein>
<dbReference type="InterPro" id="IPR007711">
    <property type="entry name" value="HigB-1"/>
</dbReference>
<dbReference type="SUPFAM" id="SSF143011">
    <property type="entry name" value="RelE-like"/>
    <property type="match status" value="1"/>
</dbReference>
<reference evidence="2" key="1">
    <citation type="submission" date="2017-11" db="EMBL/GenBank/DDBJ databases">
        <title>The draft genome sequence of Chromatocurvus sp. F02.</title>
        <authorList>
            <person name="Du Z.-J."/>
            <person name="Chang Y.-Q."/>
        </authorList>
    </citation>
    <scope>NUCLEOTIDE SEQUENCE [LARGE SCALE GENOMIC DNA]</scope>
    <source>
        <strain evidence="2">F02</strain>
    </source>
</reference>
<name>A0A2N5XZ79_9GAMM</name>
<dbReference type="Pfam" id="PF05015">
    <property type="entry name" value="HigB-like_toxin"/>
    <property type="match status" value="1"/>
</dbReference>
<comment type="caution">
    <text evidence="1">The sequence shown here is derived from an EMBL/GenBank/DDBJ whole genome shotgun (WGS) entry which is preliminary data.</text>
</comment>
<dbReference type="RefSeq" id="WP_101522448.1">
    <property type="nucleotide sequence ID" value="NZ_PKLZ01000013.1"/>
</dbReference>
<keyword evidence="2" id="KW-1185">Reference proteome</keyword>
<dbReference type="AlphaFoldDB" id="A0A2N5XZ79"/>
<sequence length="53" mass="5544">MHDPADLQDLRVPPGNRLEALKGSLKEFHSIRINGLVCGQGVSACGGKGESGQ</sequence>
<dbReference type="OrthoDB" id="9801102at2"/>
<evidence type="ECO:0000313" key="1">
    <source>
        <dbReference type="EMBL" id="PLW81442.1"/>
    </source>
</evidence>
<dbReference type="Gene3D" id="3.30.2310.20">
    <property type="entry name" value="RelE-like"/>
    <property type="match status" value="1"/>
</dbReference>
<evidence type="ECO:0000313" key="2">
    <source>
        <dbReference type="Proteomes" id="UP000234845"/>
    </source>
</evidence>
<dbReference type="EMBL" id="PKLZ01000013">
    <property type="protein sequence ID" value="PLW81442.1"/>
    <property type="molecule type" value="Genomic_DNA"/>
</dbReference>